<feature type="chain" id="PRO_5013254283" description="Secreted protein" evidence="2">
    <location>
        <begin position="26"/>
        <end position="104"/>
    </location>
</feature>
<feature type="signal peptide" evidence="2">
    <location>
        <begin position="1"/>
        <end position="25"/>
    </location>
</feature>
<dbReference type="EMBL" id="MCFD01000010">
    <property type="protein sequence ID" value="ORX68355.1"/>
    <property type="molecule type" value="Genomic_DNA"/>
</dbReference>
<dbReference type="GeneID" id="63804713"/>
<feature type="region of interest" description="Disordered" evidence="1">
    <location>
        <begin position="77"/>
        <end position="104"/>
    </location>
</feature>
<evidence type="ECO:0000313" key="3">
    <source>
        <dbReference type="EMBL" id="ORX68355.1"/>
    </source>
</evidence>
<comment type="caution">
    <text evidence="3">The sequence shown here is derived from an EMBL/GenBank/DDBJ whole genome shotgun (WGS) entry which is preliminary data.</text>
</comment>
<evidence type="ECO:0008006" key="5">
    <source>
        <dbReference type="Google" id="ProtNLM"/>
    </source>
</evidence>
<evidence type="ECO:0000313" key="4">
    <source>
        <dbReference type="Proteomes" id="UP000193922"/>
    </source>
</evidence>
<dbReference type="AlphaFoldDB" id="A0A1Y1W4S5"/>
<dbReference type="RefSeq" id="XP_040742169.1">
    <property type="nucleotide sequence ID" value="XM_040888065.1"/>
</dbReference>
<evidence type="ECO:0000256" key="1">
    <source>
        <dbReference type="SAM" id="MobiDB-lite"/>
    </source>
</evidence>
<name>A0A1Y1W4S5_9FUNG</name>
<gene>
    <name evidence="3" type="ORF">DL89DRAFT_268862</name>
</gene>
<keyword evidence="2" id="KW-0732">Signal</keyword>
<protein>
    <recommendedName>
        <fullName evidence="5">Secreted protein</fullName>
    </recommendedName>
</protein>
<organism evidence="3 4">
    <name type="scientific">Linderina pennispora</name>
    <dbReference type="NCBI Taxonomy" id="61395"/>
    <lineage>
        <taxon>Eukaryota</taxon>
        <taxon>Fungi</taxon>
        <taxon>Fungi incertae sedis</taxon>
        <taxon>Zoopagomycota</taxon>
        <taxon>Kickxellomycotina</taxon>
        <taxon>Kickxellomycetes</taxon>
        <taxon>Kickxellales</taxon>
        <taxon>Kickxellaceae</taxon>
        <taxon>Linderina</taxon>
    </lineage>
</organism>
<keyword evidence="4" id="KW-1185">Reference proteome</keyword>
<reference evidence="3 4" key="1">
    <citation type="submission" date="2016-07" db="EMBL/GenBank/DDBJ databases">
        <title>Pervasive Adenine N6-methylation of Active Genes in Fungi.</title>
        <authorList>
            <consortium name="DOE Joint Genome Institute"/>
            <person name="Mondo S.J."/>
            <person name="Dannebaum R.O."/>
            <person name="Kuo R.C."/>
            <person name="Labutti K."/>
            <person name="Haridas S."/>
            <person name="Kuo A."/>
            <person name="Salamov A."/>
            <person name="Ahrendt S.R."/>
            <person name="Lipzen A."/>
            <person name="Sullivan W."/>
            <person name="Andreopoulos W.B."/>
            <person name="Clum A."/>
            <person name="Lindquist E."/>
            <person name="Daum C."/>
            <person name="Ramamoorthy G.K."/>
            <person name="Gryganskyi A."/>
            <person name="Culley D."/>
            <person name="Magnuson J.K."/>
            <person name="James T.Y."/>
            <person name="O'Malley M.A."/>
            <person name="Stajich J.E."/>
            <person name="Spatafora J.W."/>
            <person name="Visel A."/>
            <person name="Grigoriev I.V."/>
        </authorList>
    </citation>
    <scope>NUCLEOTIDE SEQUENCE [LARGE SCALE GENOMIC DNA]</scope>
    <source>
        <strain evidence="3 4">ATCC 12442</strain>
    </source>
</reference>
<evidence type="ECO:0000256" key="2">
    <source>
        <dbReference type="SAM" id="SignalP"/>
    </source>
</evidence>
<accession>A0A1Y1W4S5</accession>
<proteinExistence type="predicted"/>
<dbReference type="Proteomes" id="UP000193922">
    <property type="component" value="Unassembled WGS sequence"/>
</dbReference>
<sequence>MKVQPVSPFLFSPLFCFISSSFLYADEHMIPKGNAKDRKEASLICLNVLSTVRINYIMWRDSFLCCAPDAAVPDIDMSAESSDRNPGANESPATAYDMEVESSL</sequence>